<proteinExistence type="inferred from homology"/>
<dbReference type="EMBL" id="OZ075120">
    <property type="protein sequence ID" value="CAL4891709.1"/>
    <property type="molecule type" value="Genomic_DNA"/>
</dbReference>
<dbReference type="InterPro" id="IPR000210">
    <property type="entry name" value="BTB/POZ_dom"/>
</dbReference>
<dbReference type="Pfam" id="PF22486">
    <property type="entry name" value="MATH_2"/>
    <property type="match status" value="1"/>
</dbReference>
<dbReference type="Pfam" id="PF00651">
    <property type="entry name" value="BTB"/>
    <property type="match status" value="1"/>
</dbReference>
<organism evidence="6 7">
    <name type="scientific">Urochloa decumbens</name>
    <dbReference type="NCBI Taxonomy" id="240449"/>
    <lineage>
        <taxon>Eukaryota</taxon>
        <taxon>Viridiplantae</taxon>
        <taxon>Streptophyta</taxon>
        <taxon>Embryophyta</taxon>
        <taxon>Tracheophyta</taxon>
        <taxon>Spermatophyta</taxon>
        <taxon>Magnoliopsida</taxon>
        <taxon>Liliopsida</taxon>
        <taxon>Poales</taxon>
        <taxon>Poaceae</taxon>
        <taxon>PACMAD clade</taxon>
        <taxon>Panicoideae</taxon>
        <taxon>Panicodae</taxon>
        <taxon>Paniceae</taxon>
        <taxon>Melinidinae</taxon>
        <taxon>Urochloa</taxon>
    </lineage>
</organism>
<dbReference type="Pfam" id="PF24570">
    <property type="entry name" value="BACK_BPM_SPOP"/>
    <property type="match status" value="1"/>
</dbReference>
<dbReference type="InterPro" id="IPR002083">
    <property type="entry name" value="MATH/TRAF_dom"/>
</dbReference>
<evidence type="ECO:0000256" key="2">
    <source>
        <dbReference type="ARBA" id="ARBA00010846"/>
    </source>
</evidence>
<comment type="similarity">
    <text evidence="2">Belongs to the Tdpoz family.</text>
</comment>
<dbReference type="InterPro" id="IPR011333">
    <property type="entry name" value="SKP1/BTB/POZ_sf"/>
</dbReference>
<dbReference type="InterPro" id="IPR045005">
    <property type="entry name" value="BPM1-6"/>
</dbReference>
<comment type="pathway">
    <text evidence="1">Protein modification; protein ubiquitination.</text>
</comment>
<dbReference type="Gene3D" id="3.30.710.10">
    <property type="entry name" value="Potassium Channel Kv1.1, Chain A"/>
    <property type="match status" value="1"/>
</dbReference>
<evidence type="ECO:0000256" key="1">
    <source>
        <dbReference type="ARBA" id="ARBA00004906"/>
    </source>
</evidence>
<dbReference type="AlphaFoldDB" id="A0ABC8VKW1"/>
<evidence type="ECO:0000313" key="7">
    <source>
        <dbReference type="Proteomes" id="UP001497457"/>
    </source>
</evidence>
<dbReference type="CDD" id="cd00121">
    <property type="entry name" value="MATH"/>
    <property type="match status" value="1"/>
</dbReference>
<evidence type="ECO:0000256" key="3">
    <source>
        <dbReference type="SAM" id="MobiDB-lite"/>
    </source>
</evidence>
<dbReference type="SMART" id="SM00225">
    <property type="entry name" value="BTB"/>
    <property type="match status" value="1"/>
</dbReference>
<dbReference type="InterPro" id="IPR008974">
    <property type="entry name" value="TRAF-like"/>
</dbReference>
<feature type="domain" description="BTB" evidence="4">
    <location>
        <begin position="219"/>
        <end position="293"/>
    </location>
</feature>
<dbReference type="SUPFAM" id="SSF54695">
    <property type="entry name" value="POZ domain"/>
    <property type="match status" value="1"/>
</dbReference>
<keyword evidence="7" id="KW-1185">Reference proteome</keyword>
<dbReference type="Gene3D" id="2.60.210.10">
    <property type="entry name" value="Apoptosis, Tumor Necrosis Factor Receptor Associated Protein 2, Chain A"/>
    <property type="match status" value="1"/>
</dbReference>
<reference evidence="7" key="1">
    <citation type="submission" date="2024-06" db="EMBL/GenBank/DDBJ databases">
        <authorList>
            <person name="Ryan C."/>
        </authorList>
    </citation>
    <scope>NUCLEOTIDE SEQUENCE [LARGE SCALE GENOMIC DNA]</scope>
</reference>
<evidence type="ECO:0000259" key="5">
    <source>
        <dbReference type="PROSITE" id="PS50144"/>
    </source>
</evidence>
<dbReference type="PROSITE" id="PS50097">
    <property type="entry name" value="BTB"/>
    <property type="match status" value="1"/>
</dbReference>
<accession>A0ABC8VKW1</accession>
<sequence>MASTASALMTAVRRLSSRCTASSMVLREVSGSHKLTVDGCKISKKLPTHESWRSKPFTVAGHSWRIRYYPHGGPYGDQSRDIGLYLELNPTTAIKEANCSVELKLSLLDQSGNPVPKFTRGYAVRAFKEWSGHTAGSHEFATWSDLEESGCLRGDRFAVRCDITVTTDVTQLGGAGADDDDEDAAADAPAGTAAVMPGSKAPREHLASTDHLWKLRHGADVTVDVGGEVTFDAHGWVLADRSPVFKAELELLAASNSTKPAAARRRIEVKGMEPKVFDAVLRYMYTNALPEMKQEDGDDDAMAMAQGLLAAADRFKIEKLKLTCEETLSGRIDVSTAAGILAVAEQHGCGVLKAACVEFLMSRPQNLKAVMETEGYEKAREIVQPLVADIAVKQWLALATATKCIN</sequence>
<dbReference type="PANTHER" id="PTHR26379">
    <property type="entry name" value="BTB/POZ AND MATH DOMAIN-CONTAINING PROTEIN 1"/>
    <property type="match status" value="1"/>
</dbReference>
<dbReference type="Proteomes" id="UP001497457">
    <property type="component" value="Chromosome 10rd"/>
</dbReference>
<dbReference type="Gene3D" id="6.10.250.3030">
    <property type="match status" value="1"/>
</dbReference>
<gene>
    <name evidence="6" type="ORF">URODEC1_LOCUS3934</name>
</gene>
<protein>
    <submittedName>
        <fullName evidence="6">Uncharacterized protein</fullName>
    </submittedName>
</protein>
<name>A0ABC8VKW1_9POAL</name>
<dbReference type="PROSITE" id="PS50144">
    <property type="entry name" value="MATH"/>
    <property type="match status" value="1"/>
</dbReference>
<dbReference type="SUPFAM" id="SSF49599">
    <property type="entry name" value="TRAF domain-like"/>
    <property type="match status" value="1"/>
</dbReference>
<evidence type="ECO:0000259" key="4">
    <source>
        <dbReference type="PROSITE" id="PS50097"/>
    </source>
</evidence>
<dbReference type="PANTHER" id="PTHR26379:SF355">
    <property type="entry name" value="BTB DOMAIN-CONTAINING PROTEIN"/>
    <property type="match status" value="1"/>
</dbReference>
<reference evidence="6 7" key="2">
    <citation type="submission" date="2024-10" db="EMBL/GenBank/DDBJ databases">
        <authorList>
            <person name="Ryan C."/>
        </authorList>
    </citation>
    <scope>NUCLEOTIDE SEQUENCE [LARGE SCALE GENOMIC DNA]</scope>
</reference>
<evidence type="ECO:0000313" key="6">
    <source>
        <dbReference type="EMBL" id="CAL4891709.1"/>
    </source>
</evidence>
<feature type="region of interest" description="Disordered" evidence="3">
    <location>
        <begin position="173"/>
        <end position="200"/>
    </location>
</feature>
<feature type="domain" description="MATH" evidence="5">
    <location>
        <begin position="30"/>
        <end position="163"/>
    </location>
</feature>
<dbReference type="InterPro" id="IPR056423">
    <property type="entry name" value="BACK_BPM_SPOP"/>
</dbReference>